<gene>
    <name evidence="2" type="ORF">CKY20_05925</name>
</gene>
<dbReference type="Proteomes" id="UP000265497">
    <property type="component" value="Unassembled WGS sequence"/>
</dbReference>
<keyword evidence="1" id="KW-0812">Transmembrane</keyword>
<comment type="caution">
    <text evidence="2">The sequence shown here is derived from an EMBL/GenBank/DDBJ whole genome shotgun (WGS) entry which is preliminary data.</text>
</comment>
<evidence type="ECO:0000313" key="3">
    <source>
        <dbReference type="Proteomes" id="UP000265497"/>
    </source>
</evidence>
<feature type="transmembrane region" description="Helical" evidence="1">
    <location>
        <begin position="21"/>
        <end position="39"/>
    </location>
</feature>
<feature type="transmembrane region" description="Helical" evidence="1">
    <location>
        <begin position="81"/>
        <end position="108"/>
    </location>
</feature>
<organism evidence="2 3">
    <name type="scientific">Capnocytophaga canis</name>
    <dbReference type="NCBI Taxonomy" id="1848903"/>
    <lineage>
        <taxon>Bacteria</taxon>
        <taxon>Pseudomonadati</taxon>
        <taxon>Bacteroidota</taxon>
        <taxon>Flavobacteriia</taxon>
        <taxon>Flavobacteriales</taxon>
        <taxon>Flavobacteriaceae</taxon>
        <taxon>Capnocytophaga</taxon>
    </lineage>
</organism>
<keyword evidence="1" id="KW-0472">Membrane</keyword>
<feature type="transmembrane region" description="Helical" evidence="1">
    <location>
        <begin position="51"/>
        <end position="74"/>
    </location>
</feature>
<proteinExistence type="predicted"/>
<accession>A0A3A1YGW0</accession>
<dbReference type="EMBL" id="NSDI01000005">
    <property type="protein sequence ID" value="RIY36489.1"/>
    <property type="molecule type" value="Genomic_DNA"/>
</dbReference>
<evidence type="ECO:0000256" key="1">
    <source>
        <dbReference type="SAM" id="Phobius"/>
    </source>
</evidence>
<reference evidence="2 3" key="1">
    <citation type="submission" date="2017-08" db="EMBL/GenBank/DDBJ databases">
        <title>Capnocytophaga canis 17-158 assembly.</title>
        <authorList>
            <person name="Gulvik C.A."/>
        </authorList>
    </citation>
    <scope>NUCLEOTIDE SEQUENCE [LARGE SCALE GENOMIC DNA]</scope>
    <source>
        <strain evidence="2 3">17-158</strain>
    </source>
</reference>
<keyword evidence="1" id="KW-1133">Transmembrane helix</keyword>
<dbReference type="AlphaFoldDB" id="A0A3A1YGW0"/>
<name>A0A3A1YGW0_9FLAO</name>
<sequence>MEWHKENLEVDTMKYFWKYNLLLAFFLLIGWLASNFILLRYDKTFRIGNFFLYNNFEISFFQPVLSVFITLIFFKKQSLKTVLYILILLLCFIIHFFGTFIIAALGMYCKHCN</sequence>
<evidence type="ECO:0000313" key="2">
    <source>
        <dbReference type="EMBL" id="RIY36489.1"/>
    </source>
</evidence>
<protein>
    <submittedName>
        <fullName evidence="2">Uncharacterized protein</fullName>
    </submittedName>
</protein>